<feature type="coiled-coil region" evidence="1">
    <location>
        <begin position="118"/>
        <end position="458"/>
    </location>
</feature>
<evidence type="ECO:0000313" key="2">
    <source>
        <dbReference type="Proteomes" id="UP000887565"/>
    </source>
</evidence>
<dbReference type="PANTHER" id="PTHR18947">
    <property type="entry name" value="HOOK PROTEINS"/>
    <property type="match status" value="1"/>
</dbReference>
<keyword evidence="1" id="KW-0175">Coiled coil</keyword>
<feature type="coiled-coil region" evidence="1">
    <location>
        <begin position="740"/>
        <end position="802"/>
    </location>
</feature>
<dbReference type="GO" id="GO:0030705">
    <property type="term" value="P:cytoskeleton-dependent intracellular transport"/>
    <property type="evidence" value="ECO:0007669"/>
    <property type="project" value="TreeGrafter"/>
</dbReference>
<dbReference type="GO" id="GO:0051959">
    <property type="term" value="F:dynein light intermediate chain binding"/>
    <property type="evidence" value="ECO:0007669"/>
    <property type="project" value="TreeGrafter"/>
</dbReference>
<evidence type="ECO:0000256" key="1">
    <source>
        <dbReference type="SAM" id="Coils"/>
    </source>
</evidence>
<feature type="coiled-coil region" evidence="1">
    <location>
        <begin position="39"/>
        <end position="93"/>
    </location>
</feature>
<evidence type="ECO:0000313" key="3">
    <source>
        <dbReference type="WBParaSite" id="nRc.2.0.1.t32262-RA"/>
    </source>
</evidence>
<feature type="coiled-coil region" evidence="1">
    <location>
        <begin position="929"/>
        <end position="956"/>
    </location>
</feature>
<name>A0A915K0Q9_ROMCU</name>
<proteinExistence type="predicted"/>
<organism evidence="2 3">
    <name type="scientific">Romanomermis culicivorax</name>
    <name type="common">Nematode worm</name>
    <dbReference type="NCBI Taxonomy" id="13658"/>
    <lineage>
        <taxon>Eukaryota</taxon>
        <taxon>Metazoa</taxon>
        <taxon>Ecdysozoa</taxon>
        <taxon>Nematoda</taxon>
        <taxon>Enoplea</taxon>
        <taxon>Dorylaimia</taxon>
        <taxon>Mermithida</taxon>
        <taxon>Mermithoidea</taxon>
        <taxon>Mermithidae</taxon>
        <taxon>Romanomermis</taxon>
    </lineage>
</organism>
<feature type="coiled-coil region" evidence="1">
    <location>
        <begin position="552"/>
        <end position="631"/>
    </location>
</feature>
<dbReference type="OMA" id="IMRSDMM"/>
<reference evidence="3" key="1">
    <citation type="submission" date="2022-11" db="UniProtKB">
        <authorList>
            <consortium name="WormBaseParasite"/>
        </authorList>
    </citation>
    <scope>IDENTIFICATION</scope>
</reference>
<dbReference type="PANTHER" id="PTHR18947:SF28">
    <property type="entry name" value="GIRDIN, ISOFORM A"/>
    <property type="match status" value="1"/>
</dbReference>
<sequence length="1047" mass="123942">MCWRRIFKACLDEPIGRRTDILINYIPVPVPKFCSNLELKQIARQAKEYRDEHDILVEKAVKFERLEIECSRYKEKIIEMDFLKTRMNELKEENNVLWKKHGDLESELEILRSKLRDNTELGLELAQCQRRLSNCENQMKSEREKFGPLMDENTRLRVECLESFNKAAALEKELNSLKDDPTTPRLFDADNRLKIEHVFPKSLSLSEQLNDSVQSKLMKLEQENRYLRRKFAFSDEGSQELERNNENLQFNYTDLYKQCELYQTLCQNLEKSRDEIGQEKGNLELDLKSCQQRFNLELDTLVNEKATLNDEIKHLKFTYTQTEGENNYLKHSLSELKLSLAEMQSLNESLATEKQNLIFEMKNLKQNFVGKDRLEEQLHKCKVECLGRIDKIESEKLSLRHDLSHLEDTLKKFDESSVIKSQEILEVRNLLTTKNQECEALKNRCDNMNQEITSRNEKSGDFLHPFTGKWQKSHFDQKIGIFDRPRKTLSVHLVPAGSKRWLVPESFWWLPTQIRIIEAERNIWRQIIQKFNAEKSEISDELMDENFAEKYAFLVEENVEKLSSQLNDIQNRIKNVEFERNQLFEQLKQKEQDFDILRNQLSSTPDVSGLLKNMEDKNLLMQNENTSLRQMVHILEEQIRKMQAIIDGSSREKSVLQQEVKNSNLQMKNVSNIETENCKLIAELRALRLQTSVLEKDNVELEKQCARSEHDYLAMRQDFETLQRQHAALLVDQKNAETLHDQYGADNEQLQRDVARLKNEAQQLRKERDLARDDLARFEVESAMLNDQLIRHENERLELNREFSSYVSTRNEHVSLRRKCEDLRIMLENSKTKEESVSAECRKAWTECSLIKAKCDELQRENAIHQNILQGKDIDLDKLIHKCDMLTQLTNVLEEENRTMFRQIESLMFHNQELSTRAFQNQQIHHTEEKILQEKLHDLRRHKEKLEEKIIEHYKAINSPNKEKGKKGFIKKARAALIPKMISYPQNPVVIFRLEMVPYVWDQINKEATAFRIDIGLLEKVWGWNRYQRSKNCLKQSTHVVMWSRCA</sequence>
<dbReference type="AlphaFoldDB" id="A0A915K0Q9"/>
<dbReference type="GO" id="GO:0005737">
    <property type="term" value="C:cytoplasm"/>
    <property type="evidence" value="ECO:0007669"/>
    <property type="project" value="TreeGrafter"/>
</dbReference>
<protein>
    <submittedName>
        <fullName evidence="3">Uncharacterized protein</fullName>
    </submittedName>
</protein>
<dbReference type="GO" id="GO:0031122">
    <property type="term" value="P:cytoplasmic microtubule organization"/>
    <property type="evidence" value="ECO:0007669"/>
    <property type="project" value="TreeGrafter"/>
</dbReference>
<dbReference type="GO" id="GO:0005813">
    <property type="term" value="C:centrosome"/>
    <property type="evidence" value="ECO:0007669"/>
    <property type="project" value="TreeGrafter"/>
</dbReference>
<accession>A0A915K0Q9</accession>
<dbReference type="Proteomes" id="UP000887565">
    <property type="component" value="Unplaced"/>
</dbReference>
<dbReference type="WBParaSite" id="nRc.2.0.1.t32262-RA">
    <property type="protein sequence ID" value="nRc.2.0.1.t32262-RA"/>
    <property type="gene ID" value="nRc.2.0.1.g32262"/>
</dbReference>
<dbReference type="GO" id="GO:0008017">
    <property type="term" value="F:microtubule binding"/>
    <property type="evidence" value="ECO:0007669"/>
    <property type="project" value="TreeGrafter"/>
</dbReference>
<keyword evidence="2" id="KW-1185">Reference proteome</keyword>